<dbReference type="InterPro" id="IPR024079">
    <property type="entry name" value="MetalloPept_cat_dom_sf"/>
</dbReference>
<feature type="binding site" evidence="12">
    <location>
        <position position="170"/>
    </location>
    <ligand>
        <name>Zn(2+)</name>
        <dbReference type="ChEBI" id="CHEBI:29105"/>
        <note>catalytic</note>
    </ligand>
</feature>
<dbReference type="AlphaFoldDB" id="A0A8X6UJP2"/>
<evidence type="ECO:0000256" key="5">
    <source>
        <dbReference type="ARBA" id="ARBA00022801"/>
    </source>
</evidence>
<evidence type="ECO:0000256" key="8">
    <source>
        <dbReference type="ARBA" id="ARBA00023145"/>
    </source>
</evidence>
<evidence type="ECO:0000256" key="12">
    <source>
        <dbReference type="PROSITE-ProRule" id="PRU01211"/>
    </source>
</evidence>
<feature type="domain" description="Peptidase M12A" evidence="14">
    <location>
        <begin position="71"/>
        <end position="263"/>
    </location>
</feature>
<evidence type="ECO:0000256" key="13">
    <source>
        <dbReference type="RuleBase" id="RU361183"/>
    </source>
</evidence>
<name>A0A8X6UJP2_NEPPI</name>
<evidence type="ECO:0000256" key="2">
    <source>
        <dbReference type="ARBA" id="ARBA00022670"/>
    </source>
</evidence>
<feature type="signal peptide" evidence="13">
    <location>
        <begin position="1"/>
        <end position="19"/>
    </location>
</feature>
<dbReference type="SUPFAM" id="SSF55486">
    <property type="entry name" value="Metalloproteases ('zincins'), catalytic domain"/>
    <property type="match status" value="1"/>
</dbReference>
<keyword evidence="5 12" id="KW-0378">Hydrolase</keyword>
<keyword evidence="2 12" id="KW-0645">Protease</keyword>
<dbReference type="FunFam" id="3.40.390.10:FF:000015">
    <property type="entry name" value="Meprin A subunit"/>
    <property type="match status" value="1"/>
</dbReference>
<keyword evidence="8" id="KW-0865">Zymogen</keyword>
<dbReference type="InterPro" id="IPR006026">
    <property type="entry name" value="Peptidase_Metallo"/>
</dbReference>
<evidence type="ECO:0000256" key="4">
    <source>
        <dbReference type="ARBA" id="ARBA00022729"/>
    </source>
</evidence>
<dbReference type="Pfam" id="PF01400">
    <property type="entry name" value="Astacin"/>
    <property type="match status" value="1"/>
</dbReference>
<dbReference type="PROSITE" id="PS51864">
    <property type="entry name" value="ASTACIN"/>
    <property type="match status" value="1"/>
</dbReference>
<evidence type="ECO:0000256" key="10">
    <source>
        <dbReference type="ARBA" id="ARBA00023180"/>
    </source>
</evidence>
<dbReference type="GO" id="GO:0008270">
    <property type="term" value="F:zinc ion binding"/>
    <property type="evidence" value="ECO:0007669"/>
    <property type="project" value="UniProtKB-UniRule"/>
</dbReference>
<dbReference type="EC" id="3.4.24.-" evidence="13"/>
<keyword evidence="16" id="KW-1185">Reference proteome</keyword>
<comment type="function">
    <text evidence="11">Zinc metalloprotease. Provoques deadhesion of endothelial cells from cell cultures, and also degradation of fibronectin, fibrinogen and gelatin in vitro. Its role in the venom is not fully understood but it might act as a spreading factor that facilitates diffusion of other venom toxins. Alternatively, it might be involved in the proteolytic processing of other venom toxins or it might play a role in extra-oral digestion of prey.</text>
</comment>
<feature type="binding site" evidence="12">
    <location>
        <position position="160"/>
    </location>
    <ligand>
        <name>Zn(2+)</name>
        <dbReference type="ChEBI" id="CHEBI:29105"/>
        <note>catalytic</note>
    </ligand>
</feature>
<feature type="binding site" evidence="12">
    <location>
        <position position="164"/>
    </location>
    <ligand>
        <name>Zn(2+)</name>
        <dbReference type="ChEBI" id="CHEBI:29105"/>
        <note>catalytic</note>
    </ligand>
</feature>
<gene>
    <name evidence="15" type="primary">nas-13</name>
    <name evidence="15" type="ORF">NPIL_440651</name>
</gene>
<comment type="caution">
    <text evidence="15">The sequence shown here is derived from an EMBL/GenBank/DDBJ whole genome shotgun (WGS) entry which is preliminary data.</text>
</comment>
<feature type="active site" evidence="12">
    <location>
        <position position="161"/>
    </location>
</feature>
<keyword evidence="10" id="KW-0325">Glycoprotein</keyword>
<evidence type="ECO:0000256" key="9">
    <source>
        <dbReference type="ARBA" id="ARBA00023157"/>
    </source>
</evidence>
<dbReference type="Proteomes" id="UP000887013">
    <property type="component" value="Unassembled WGS sequence"/>
</dbReference>
<dbReference type="InterPro" id="IPR034035">
    <property type="entry name" value="Astacin-like_dom"/>
</dbReference>
<dbReference type="InterPro" id="IPR001506">
    <property type="entry name" value="Peptidase_M12A"/>
</dbReference>
<keyword evidence="3 12" id="KW-0479">Metal-binding</keyword>
<keyword evidence="7 12" id="KW-0482">Metalloprotease</keyword>
<dbReference type="SMART" id="SM00235">
    <property type="entry name" value="ZnMc"/>
    <property type="match status" value="1"/>
</dbReference>
<evidence type="ECO:0000256" key="6">
    <source>
        <dbReference type="ARBA" id="ARBA00022833"/>
    </source>
</evidence>
<evidence type="ECO:0000313" key="15">
    <source>
        <dbReference type="EMBL" id="GFU41067.1"/>
    </source>
</evidence>
<evidence type="ECO:0000259" key="14">
    <source>
        <dbReference type="PROSITE" id="PS51864"/>
    </source>
</evidence>
<organism evidence="15 16">
    <name type="scientific">Nephila pilipes</name>
    <name type="common">Giant wood spider</name>
    <name type="synonym">Nephila maculata</name>
    <dbReference type="NCBI Taxonomy" id="299642"/>
    <lineage>
        <taxon>Eukaryota</taxon>
        <taxon>Metazoa</taxon>
        <taxon>Ecdysozoa</taxon>
        <taxon>Arthropoda</taxon>
        <taxon>Chelicerata</taxon>
        <taxon>Arachnida</taxon>
        <taxon>Araneae</taxon>
        <taxon>Araneomorphae</taxon>
        <taxon>Entelegynae</taxon>
        <taxon>Araneoidea</taxon>
        <taxon>Nephilidae</taxon>
        <taxon>Nephila</taxon>
    </lineage>
</organism>
<sequence length="325" mass="36768">MLILLDFFLCISFIKVNRAAVEIEEIGISAVDIDHELDEEMQDDDGFYEHPVDHEKQSMHIHLLVKAEFRNAISDPKRFWKEGVVPYKISKKYNAKLKKGILHVMEEFKHKTCIRFVPKTSNAAYIFIAPGSGCSATVGMLPQGKVSLGRGCNNKGIIIHEFMHILGFFHEHSRPDRDKYVTVNWENISERSKKNFRKFPENLVQNGNIAYDYDSIMHYGSHSFAKNRSIPTLTPLQENITIGQRDGFSKHDLEKIHHLYNCKNITSTTTKMSEITKPSNAAISSKELLTTEQIGSTSIIPMTSVITASPSTSTSESTDSTRVTT</sequence>
<dbReference type="GO" id="GO:0004222">
    <property type="term" value="F:metalloendopeptidase activity"/>
    <property type="evidence" value="ECO:0007669"/>
    <property type="project" value="UniProtKB-UniRule"/>
</dbReference>
<accession>A0A8X6UJP2</accession>
<dbReference type="CDD" id="cd04280">
    <property type="entry name" value="ZnMc_astacin_like"/>
    <property type="match status" value="1"/>
</dbReference>
<evidence type="ECO:0000256" key="1">
    <source>
        <dbReference type="ARBA" id="ARBA00011245"/>
    </source>
</evidence>
<evidence type="ECO:0000313" key="16">
    <source>
        <dbReference type="Proteomes" id="UP000887013"/>
    </source>
</evidence>
<evidence type="ECO:0000256" key="3">
    <source>
        <dbReference type="ARBA" id="ARBA00022723"/>
    </source>
</evidence>
<evidence type="ECO:0000256" key="7">
    <source>
        <dbReference type="ARBA" id="ARBA00023049"/>
    </source>
</evidence>
<keyword evidence="9" id="KW-1015">Disulfide bond</keyword>
<dbReference type="PANTHER" id="PTHR10127">
    <property type="entry name" value="DISCOIDIN, CUB, EGF, LAMININ , AND ZINC METALLOPROTEASE DOMAIN CONTAINING"/>
    <property type="match status" value="1"/>
</dbReference>
<feature type="chain" id="PRO_5036518417" description="Metalloendopeptidase" evidence="13">
    <location>
        <begin position="20"/>
        <end position="325"/>
    </location>
</feature>
<proteinExistence type="predicted"/>
<dbReference type="OrthoDB" id="291007at2759"/>
<reference evidence="15" key="1">
    <citation type="submission" date="2020-08" db="EMBL/GenBank/DDBJ databases">
        <title>Multicomponent nature underlies the extraordinary mechanical properties of spider dragline silk.</title>
        <authorList>
            <person name="Kono N."/>
            <person name="Nakamura H."/>
            <person name="Mori M."/>
            <person name="Yoshida Y."/>
            <person name="Ohtoshi R."/>
            <person name="Malay A.D."/>
            <person name="Moran D.A.P."/>
            <person name="Tomita M."/>
            <person name="Numata K."/>
            <person name="Arakawa K."/>
        </authorList>
    </citation>
    <scope>NUCLEOTIDE SEQUENCE</scope>
</reference>
<protein>
    <recommendedName>
        <fullName evidence="13">Metalloendopeptidase</fullName>
        <ecNumber evidence="13">3.4.24.-</ecNumber>
    </recommendedName>
</protein>
<dbReference type="EMBL" id="BMAW01131842">
    <property type="protein sequence ID" value="GFU41067.1"/>
    <property type="molecule type" value="Genomic_DNA"/>
</dbReference>
<keyword evidence="6 12" id="KW-0862">Zinc</keyword>
<evidence type="ECO:0000256" key="11">
    <source>
        <dbReference type="ARBA" id="ARBA00025529"/>
    </source>
</evidence>
<dbReference type="GO" id="GO:0006508">
    <property type="term" value="P:proteolysis"/>
    <property type="evidence" value="ECO:0007669"/>
    <property type="project" value="UniProtKB-KW"/>
</dbReference>
<dbReference type="Gene3D" id="3.40.390.10">
    <property type="entry name" value="Collagenase (Catalytic Domain)"/>
    <property type="match status" value="1"/>
</dbReference>
<dbReference type="PRINTS" id="PR00480">
    <property type="entry name" value="ASTACIN"/>
</dbReference>
<comment type="caution">
    <text evidence="12">Lacks conserved residue(s) required for the propagation of feature annotation.</text>
</comment>
<comment type="cofactor">
    <cofactor evidence="12 13">
        <name>Zn(2+)</name>
        <dbReference type="ChEBI" id="CHEBI:29105"/>
    </cofactor>
    <text evidence="12 13">Binds 1 zinc ion per subunit.</text>
</comment>
<dbReference type="PANTHER" id="PTHR10127:SF886">
    <property type="entry name" value="ASTACIN-LIKE METALLOENDOPEPTIDASE"/>
    <property type="match status" value="1"/>
</dbReference>
<keyword evidence="4 13" id="KW-0732">Signal</keyword>
<comment type="subunit">
    <text evidence="1">Monomer.</text>
</comment>